<accession>E3NKT6</accession>
<keyword evidence="3" id="KW-1185">Reference proteome</keyword>
<gene>
    <name evidence="2" type="ORF">CRE_13789</name>
</gene>
<dbReference type="InterPro" id="IPR001810">
    <property type="entry name" value="F-box_dom"/>
</dbReference>
<proteinExistence type="predicted"/>
<feature type="domain" description="F-box" evidence="1">
    <location>
        <begin position="3"/>
        <end position="50"/>
    </location>
</feature>
<organism evidence="3">
    <name type="scientific">Caenorhabditis remanei</name>
    <name type="common">Caenorhabditis vulgaris</name>
    <dbReference type="NCBI Taxonomy" id="31234"/>
    <lineage>
        <taxon>Eukaryota</taxon>
        <taxon>Metazoa</taxon>
        <taxon>Ecdysozoa</taxon>
        <taxon>Nematoda</taxon>
        <taxon>Chromadorea</taxon>
        <taxon>Rhabditida</taxon>
        <taxon>Rhabditina</taxon>
        <taxon>Rhabditomorpha</taxon>
        <taxon>Rhabditoidea</taxon>
        <taxon>Rhabditidae</taxon>
        <taxon>Peloderinae</taxon>
        <taxon>Caenorhabditis</taxon>
    </lineage>
</organism>
<reference evidence="2" key="1">
    <citation type="submission" date="2007-07" db="EMBL/GenBank/DDBJ databases">
        <title>PCAP assembly of the Caenorhabditis remanei genome.</title>
        <authorList>
            <consortium name="The Caenorhabditis remanei Sequencing Consortium"/>
            <person name="Wilson R.K."/>
        </authorList>
    </citation>
    <scope>NUCLEOTIDE SEQUENCE [LARGE SCALE GENOMIC DNA]</scope>
    <source>
        <strain evidence="2">PB4641</strain>
    </source>
</reference>
<dbReference type="AlphaFoldDB" id="E3NKT6"/>
<dbReference type="HOGENOM" id="CLU_028840_4_0_1"/>
<dbReference type="PROSITE" id="PS50181">
    <property type="entry name" value="FBOX"/>
    <property type="match status" value="1"/>
</dbReference>
<dbReference type="OMA" id="CEAYIIT"/>
<dbReference type="InParanoid" id="E3NKT6"/>
<evidence type="ECO:0000313" key="2">
    <source>
        <dbReference type="EMBL" id="EFP03349.1"/>
    </source>
</evidence>
<evidence type="ECO:0000313" key="3">
    <source>
        <dbReference type="Proteomes" id="UP000008281"/>
    </source>
</evidence>
<dbReference type="EMBL" id="DS268828">
    <property type="protein sequence ID" value="EFP03349.1"/>
    <property type="molecule type" value="Genomic_DNA"/>
</dbReference>
<protein>
    <recommendedName>
        <fullName evidence="1">F-box domain-containing protein</fullName>
    </recommendedName>
</protein>
<dbReference type="Proteomes" id="UP000008281">
    <property type="component" value="Unassembled WGS sequence"/>
</dbReference>
<dbReference type="PANTHER" id="PTHR21503:SF52">
    <property type="entry name" value="F-BOX DOMAIN-CONTAINING PROTEIN"/>
    <property type="match status" value="1"/>
</dbReference>
<dbReference type="PANTHER" id="PTHR21503">
    <property type="entry name" value="F-BOX-CONTAINING HYPOTHETICAL PROTEIN C.ELEGANS"/>
    <property type="match status" value="1"/>
</dbReference>
<name>E3NKT6_CAERE</name>
<sequence length="290" mass="34096">MPPVLFLQFPQVVLTEIFKFIEFEDLFPLALCSRKSFNIVKTYQDKKSSLQLHITQKYIKIQMGYVDNFKFFVLSPASENSKNVNINGNRIRMELHKTYGFYITYWDDEIKGIKSIFEYLSELFSIKNIKNPTEITVTGRDTVWLMDFIEERQDGGNYKLIIDNCNYQLTNYDYRFIIEHAFPKIIETNEIPAGLQLIEFRKSIDILIIRGRSWIEVDNLISLNCTELVISPYGCEAYIITGLIYHWMAGDLSKLKFFQAPTRNLNLARFFGENIGSAKLELMTEKREYR</sequence>
<evidence type="ECO:0000259" key="1">
    <source>
        <dbReference type="PROSITE" id="PS50181"/>
    </source>
</evidence>
<dbReference type="Pfam" id="PF00646">
    <property type="entry name" value="F-box"/>
    <property type="match status" value="1"/>
</dbReference>